<dbReference type="Proteomes" id="UP001156389">
    <property type="component" value="Unassembled WGS sequence"/>
</dbReference>
<accession>A0ABT2JLT0</accession>
<dbReference type="EMBL" id="JAJAGO010000001">
    <property type="protein sequence ID" value="MCT2588833.1"/>
    <property type="molecule type" value="Genomic_DNA"/>
</dbReference>
<gene>
    <name evidence="1" type="ORF">LHJ74_02590</name>
</gene>
<evidence type="ECO:0000313" key="2">
    <source>
        <dbReference type="Proteomes" id="UP001156389"/>
    </source>
</evidence>
<reference evidence="1 2" key="1">
    <citation type="submission" date="2021-10" db="EMBL/GenBank/DDBJ databases">
        <title>Streptomyces gossypii sp. nov., isolated from soil collected from cotton field.</title>
        <authorList>
            <person name="Ge X."/>
            <person name="Chen X."/>
            <person name="Liu W."/>
        </authorList>
    </citation>
    <scope>NUCLEOTIDE SEQUENCE [LARGE SCALE GENOMIC DNA]</scope>
    <source>
        <strain evidence="1 2">N2-109</strain>
    </source>
</reference>
<protein>
    <submittedName>
        <fullName evidence="1">Uncharacterized protein</fullName>
    </submittedName>
</protein>
<sequence length="74" mass="7876">MSVTDPVLEMFLDILPAERRQWVEGRSLEEQRAMTENWMEVTGLAATDVLSGPSAEARALAAGLVEASQSAAGG</sequence>
<comment type="caution">
    <text evidence="1">The sequence shown here is derived from an EMBL/GenBank/DDBJ whole genome shotgun (WGS) entry which is preliminary data.</text>
</comment>
<proteinExistence type="predicted"/>
<evidence type="ECO:0000313" key="1">
    <source>
        <dbReference type="EMBL" id="MCT2588833.1"/>
    </source>
</evidence>
<dbReference type="RefSeq" id="WP_260215760.1">
    <property type="nucleotide sequence ID" value="NZ_JAJAGO010000001.1"/>
</dbReference>
<keyword evidence="2" id="KW-1185">Reference proteome</keyword>
<organism evidence="1 2">
    <name type="scientific">Streptomyces gossypii</name>
    <dbReference type="NCBI Taxonomy" id="2883101"/>
    <lineage>
        <taxon>Bacteria</taxon>
        <taxon>Bacillati</taxon>
        <taxon>Actinomycetota</taxon>
        <taxon>Actinomycetes</taxon>
        <taxon>Kitasatosporales</taxon>
        <taxon>Streptomycetaceae</taxon>
        <taxon>Streptomyces</taxon>
    </lineage>
</organism>
<name>A0ABT2JLT0_9ACTN</name>